<organism evidence="2">
    <name type="scientific">Sesamum latifolium</name>
    <dbReference type="NCBI Taxonomy" id="2727402"/>
    <lineage>
        <taxon>Eukaryota</taxon>
        <taxon>Viridiplantae</taxon>
        <taxon>Streptophyta</taxon>
        <taxon>Embryophyta</taxon>
        <taxon>Tracheophyta</taxon>
        <taxon>Spermatophyta</taxon>
        <taxon>Magnoliopsida</taxon>
        <taxon>eudicotyledons</taxon>
        <taxon>Gunneridae</taxon>
        <taxon>Pentapetalae</taxon>
        <taxon>asterids</taxon>
        <taxon>lamiids</taxon>
        <taxon>Lamiales</taxon>
        <taxon>Pedaliaceae</taxon>
        <taxon>Sesamum</taxon>
    </lineage>
</organism>
<dbReference type="Pfam" id="PF14223">
    <property type="entry name" value="Retrotran_gag_2"/>
    <property type="match status" value="1"/>
</dbReference>
<dbReference type="EMBL" id="JACGWN010000014">
    <property type="protein sequence ID" value="KAL0405663.1"/>
    <property type="molecule type" value="Genomic_DNA"/>
</dbReference>
<dbReference type="AlphaFoldDB" id="A0AAW2TN71"/>
<name>A0AAW2TN71_9LAMI</name>
<evidence type="ECO:0000313" key="2">
    <source>
        <dbReference type="EMBL" id="KAL0405663.1"/>
    </source>
</evidence>
<comment type="caution">
    <text evidence="2">The sequence shown here is derived from an EMBL/GenBank/DDBJ whole genome shotgun (WGS) entry which is preliminary data.</text>
</comment>
<feature type="compositionally biased region" description="Basic and acidic residues" evidence="1">
    <location>
        <begin position="253"/>
        <end position="263"/>
    </location>
</feature>
<dbReference type="PANTHER" id="PTHR47592:SF30">
    <property type="entry name" value="CCHC-TYPE DOMAIN-CONTAINING PROTEIN"/>
    <property type="match status" value="1"/>
</dbReference>
<feature type="region of interest" description="Disordered" evidence="1">
    <location>
        <begin position="207"/>
        <end position="263"/>
    </location>
</feature>
<feature type="compositionally biased region" description="Basic residues" evidence="1">
    <location>
        <begin position="238"/>
        <end position="247"/>
    </location>
</feature>
<feature type="compositionally biased region" description="Polar residues" evidence="1">
    <location>
        <begin position="214"/>
        <end position="231"/>
    </location>
</feature>
<proteinExistence type="predicted"/>
<evidence type="ECO:0000256" key="1">
    <source>
        <dbReference type="SAM" id="MobiDB-lite"/>
    </source>
</evidence>
<accession>A0AAW2TN71</accession>
<protein>
    <recommendedName>
        <fullName evidence="3">Ty1-copia retrotransposon protein</fullName>
    </recommendedName>
</protein>
<evidence type="ECO:0008006" key="3">
    <source>
        <dbReference type="Google" id="ProtNLM"/>
    </source>
</evidence>
<reference evidence="2" key="1">
    <citation type="submission" date="2020-06" db="EMBL/GenBank/DDBJ databases">
        <authorList>
            <person name="Li T."/>
            <person name="Hu X."/>
            <person name="Zhang T."/>
            <person name="Song X."/>
            <person name="Zhang H."/>
            <person name="Dai N."/>
            <person name="Sheng W."/>
            <person name="Hou X."/>
            <person name="Wei L."/>
        </authorList>
    </citation>
    <scope>NUCLEOTIDE SEQUENCE</scope>
    <source>
        <strain evidence="2">KEN1</strain>
        <tissue evidence="2">Leaf</tissue>
    </source>
</reference>
<gene>
    <name evidence="2" type="ORF">Slati_3880200</name>
</gene>
<dbReference type="PANTHER" id="PTHR47592">
    <property type="entry name" value="PBF68 PROTEIN"/>
    <property type="match status" value="1"/>
</dbReference>
<reference evidence="2" key="2">
    <citation type="journal article" date="2024" name="Plant">
        <title>Genomic evolution and insights into agronomic trait innovations of Sesamum species.</title>
        <authorList>
            <person name="Miao H."/>
            <person name="Wang L."/>
            <person name="Qu L."/>
            <person name="Liu H."/>
            <person name="Sun Y."/>
            <person name="Le M."/>
            <person name="Wang Q."/>
            <person name="Wei S."/>
            <person name="Zheng Y."/>
            <person name="Lin W."/>
            <person name="Duan Y."/>
            <person name="Cao H."/>
            <person name="Xiong S."/>
            <person name="Wang X."/>
            <person name="Wei L."/>
            <person name="Li C."/>
            <person name="Ma Q."/>
            <person name="Ju M."/>
            <person name="Zhao R."/>
            <person name="Li G."/>
            <person name="Mu C."/>
            <person name="Tian Q."/>
            <person name="Mei H."/>
            <person name="Zhang T."/>
            <person name="Gao T."/>
            <person name="Zhang H."/>
        </authorList>
    </citation>
    <scope>NUCLEOTIDE SEQUENCE</scope>
    <source>
        <strain evidence="2">KEN1</strain>
    </source>
</reference>
<sequence>MLPDLSKLEPLDGTNFKRWSQKLLIFFEQLDVDYVLFTDPPENPHQTMDTSTAIVTASKTETNRSNDELKAKYERDNKTVRGHLLNHMTNTLFDLFVNQKSAKEIWNTLETRYGGDNTGRKKYVVGKWLQFHMTDDKPIMDQVHEYENLVADVLSEGMKMCDTLQANILLEKFPPSWSEYRNHLKHKKKDLNLQELISHMRTEEANRLKDKELSNPSSNLFKANLVESSTSNKDRFQNKGKKFHKGGQQKSFKGNDGKIQRTK</sequence>